<keyword evidence="1" id="KW-0732">Signal</keyword>
<feature type="non-terminal residue" evidence="2">
    <location>
        <position position="197"/>
    </location>
</feature>
<feature type="signal peptide" evidence="1">
    <location>
        <begin position="1"/>
        <end position="24"/>
    </location>
</feature>
<name>A0A6J4I4F5_9ACTN</name>
<evidence type="ECO:0000256" key="1">
    <source>
        <dbReference type="SAM" id="SignalP"/>
    </source>
</evidence>
<dbReference type="EMBL" id="CADCSZ010000106">
    <property type="protein sequence ID" value="CAA9240805.1"/>
    <property type="molecule type" value="Genomic_DNA"/>
</dbReference>
<dbReference type="AlphaFoldDB" id="A0A6J4I4F5"/>
<proteinExistence type="predicted"/>
<sequence>MRKVSVLMAAVALLGAVALPAARAADPPLARCAPGDQPATFGGAVAPSDAGTYRVLPFEVAPGTTRVELTYDWTDAGSVPTTPLTRTVLDLGLWDEQGHGRPAGFRGWSGSRLGRSSTGQPPVFVQQDVAARGYLPRAIGAGTWWVDLGIGAVGPGGATWTATARCSAPAVGPPFVPRPVDPAFVASPKPGWYHADF</sequence>
<accession>A0A6J4I4F5</accession>
<evidence type="ECO:0000313" key="2">
    <source>
        <dbReference type="EMBL" id="CAA9240805.1"/>
    </source>
</evidence>
<organism evidence="2">
    <name type="scientific">uncultured Acidimicrobiales bacterium</name>
    <dbReference type="NCBI Taxonomy" id="310071"/>
    <lineage>
        <taxon>Bacteria</taxon>
        <taxon>Bacillati</taxon>
        <taxon>Actinomycetota</taxon>
        <taxon>Acidimicrobiia</taxon>
        <taxon>Acidimicrobiales</taxon>
        <taxon>environmental samples</taxon>
    </lineage>
</organism>
<reference evidence="2" key="1">
    <citation type="submission" date="2020-02" db="EMBL/GenBank/DDBJ databases">
        <authorList>
            <person name="Meier V. D."/>
        </authorList>
    </citation>
    <scope>NUCLEOTIDE SEQUENCE</scope>
    <source>
        <strain evidence="2">AVDCRST_MAG76</strain>
    </source>
</reference>
<protein>
    <submittedName>
        <fullName evidence="2">Uncharacterized protein</fullName>
    </submittedName>
</protein>
<gene>
    <name evidence="2" type="ORF">AVDCRST_MAG76-1759</name>
</gene>
<feature type="chain" id="PRO_5026667943" evidence="1">
    <location>
        <begin position="25"/>
        <end position="197"/>
    </location>
</feature>